<protein>
    <recommendedName>
        <fullName evidence="3 7">Exocyst complex component 2</fullName>
    </recommendedName>
</protein>
<comment type="subunit">
    <text evidence="7">Component of the exocyst complex.</text>
</comment>
<accession>A0A9W9ZHC3</accession>
<dbReference type="InterPro" id="IPR013783">
    <property type="entry name" value="Ig-like_fold"/>
</dbReference>
<keyword evidence="4 7" id="KW-0813">Transport</keyword>
<feature type="domain" description="Exocyst complex component EXOC2/Sec5 N-terminal" evidence="10">
    <location>
        <begin position="141"/>
        <end position="946"/>
    </location>
</feature>
<comment type="similarity">
    <text evidence="2 7">Belongs to the SEC5 family.</text>
</comment>
<comment type="function">
    <text evidence="1 7">Component of the exocyst complex involved in the docking of exocytic vesicles with fusion sites on the plasma membrane.</text>
</comment>
<organism evidence="11 12">
    <name type="scientific">Desmophyllum pertusum</name>
    <dbReference type="NCBI Taxonomy" id="174260"/>
    <lineage>
        <taxon>Eukaryota</taxon>
        <taxon>Metazoa</taxon>
        <taxon>Cnidaria</taxon>
        <taxon>Anthozoa</taxon>
        <taxon>Hexacorallia</taxon>
        <taxon>Scleractinia</taxon>
        <taxon>Caryophylliina</taxon>
        <taxon>Caryophylliidae</taxon>
        <taxon>Desmophyllum</taxon>
    </lineage>
</organism>
<keyword evidence="5 7" id="KW-0268">Exocytosis</keyword>
<dbReference type="PANTHER" id="PTHR13043">
    <property type="entry name" value="EXOCYST COMPLEX COMPONENT SEC5"/>
    <property type="match status" value="1"/>
</dbReference>
<dbReference type="FunFam" id="2.60.40.10:FF:000196">
    <property type="entry name" value="Exocyst complex component 2"/>
    <property type="match status" value="1"/>
</dbReference>
<name>A0A9W9ZHC3_9CNID</name>
<dbReference type="InterPro" id="IPR014756">
    <property type="entry name" value="Ig_E-set"/>
</dbReference>
<dbReference type="InterPro" id="IPR029175">
    <property type="entry name" value="EXOC2/Sec5"/>
</dbReference>
<dbReference type="Pfam" id="PF15469">
    <property type="entry name" value="Sec5"/>
    <property type="match status" value="1"/>
</dbReference>
<keyword evidence="6 7" id="KW-0653">Protein transport</keyword>
<evidence type="ECO:0000256" key="5">
    <source>
        <dbReference type="ARBA" id="ARBA00022483"/>
    </source>
</evidence>
<dbReference type="Proteomes" id="UP001163046">
    <property type="component" value="Unassembled WGS sequence"/>
</dbReference>
<dbReference type="PANTHER" id="PTHR13043:SF1">
    <property type="entry name" value="EXOCYST COMPLEX COMPONENT 2"/>
    <property type="match status" value="1"/>
</dbReference>
<evidence type="ECO:0000256" key="4">
    <source>
        <dbReference type="ARBA" id="ARBA00022448"/>
    </source>
</evidence>
<dbReference type="GO" id="GO:0006893">
    <property type="term" value="P:Golgi to plasma membrane transport"/>
    <property type="evidence" value="ECO:0007669"/>
    <property type="project" value="UniProtKB-UniRule"/>
</dbReference>
<evidence type="ECO:0000256" key="1">
    <source>
        <dbReference type="ARBA" id="ARBA00002660"/>
    </source>
</evidence>
<keyword evidence="12" id="KW-1185">Reference proteome</keyword>
<feature type="region of interest" description="Disordered" evidence="8">
    <location>
        <begin position="705"/>
        <end position="733"/>
    </location>
</feature>
<dbReference type="InterPro" id="IPR002909">
    <property type="entry name" value="IPT_dom"/>
</dbReference>
<proteinExistence type="inferred from homology"/>
<evidence type="ECO:0000313" key="12">
    <source>
        <dbReference type="Proteomes" id="UP001163046"/>
    </source>
</evidence>
<dbReference type="GO" id="GO:0015031">
    <property type="term" value="P:protein transport"/>
    <property type="evidence" value="ECO:0007669"/>
    <property type="project" value="UniProtKB-KW"/>
</dbReference>
<evidence type="ECO:0000256" key="3">
    <source>
        <dbReference type="ARBA" id="ARBA00017526"/>
    </source>
</evidence>
<evidence type="ECO:0000256" key="7">
    <source>
        <dbReference type="RuleBase" id="RU365069"/>
    </source>
</evidence>
<evidence type="ECO:0000256" key="2">
    <source>
        <dbReference type="ARBA" id="ARBA00010578"/>
    </source>
</evidence>
<gene>
    <name evidence="11" type="ORF">OS493_001663</name>
</gene>
<feature type="compositionally biased region" description="Polar residues" evidence="8">
    <location>
        <begin position="127"/>
        <end position="143"/>
    </location>
</feature>
<evidence type="ECO:0000259" key="10">
    <source>
        <dbReference type="Pfam" id="PF15469"/>
    </source>
</evidence>
<sequence>MLLAFSALNFSAGSPRPNMAANADEGPPGTKVIIRGEYLGINAKDVTGLTICGANCLLSADYKSASKIIARTGQAQPRKGDVIVTTRSGGEGSCTVQFKSVMVVPDPLKESAVWLEEVDPEELRARSGSTRPVSPQINTSQDPLGTGTADVFGSYKFTEEQLEEFYPEGSGSILSENFLPGWFLMERHSDTEFSTLRSGLNYLRHEESRRATGPLAFVKENVGTFLDAVDTLRSVQHDMLRDESSCDGGSIVEKLESFVQGASKNAEGLFQDVLGRKDDADRTRNALNVLQRFRFLFSLPQCIEKNIQQGDYEMVISDYGRAKSLFAGTDIKIFKRVLQEVEAKIESFRQHLKLKLAELPSPPEEQKRLIRYLVDLDYQGDPAWECLVHQKDWLLKLLTSCQDDHKAKDSAPLLQVDSSQVELDIRRSRSVASIGSYRSESLGILGVTSSLTKTSSLERNLKSGTSVPQRVLFVEELSELLTEGLPDLWKLGHAYFSGALIGDSSGSSKQLKPTAQKQKTFEEMIQDVTSLYADLVKAALLQSSPAVLTVPVKEKQGVWHSPMDGMGAWLPSCVRYVRSCMESLHKLSLPPQALDRINKLAGDLRLLCAKEVFKETIEDIKALHCNELWSLELQKNVGRITSLPLMFENIVMETLHMLREMAMDGDTEKRKNLQLKTSALDLFKDMFQAFIKCLQHLAFQPDQESDKVSLSGPQGSNDSGSQDNMERSSLSMEDNTPVIDERLLIVLNNCRYIRNNVLPKLVDSFRSNDYPISDKLKKDLTSELRDLEGKIFDAYIEQKAEPLLAYVEPGLTIGDFKWHTCLPPKDIRSYVKEVIMNLVTVHAQVFAVSEQLLSQVLSRLTDMLADEFCRLISGVKTFTSAGAVTAHLEARAIQEALAAYISQHARDLFQAAFSKVPGITKDSDKRLIEALMTTFKRHMRFQLLCFQVDMEEL</sequence>
<feature type="region of interest" description="Disordered" evidence="8">
    <location>
        <begin position="123"/>
        <end position="145"/>
    </location>
</feature>
<evidence type="ECO:0000256" key="6">
    <source>
        <dbReference type="ARBA" id="ARBA00022927"/>
    </source>
</evidence>
<evidence type="ECO:0000313" key="11">
    <source>
        <dbReference type="EMBL" id="KAJ7381515.1"/>
    </source>
</evidence>
<evidence type="ECO:0000259" key="9">
    <source>
        <dbReference type="Pfam" id="PF01833"/>
    </source>
</evidence>
<dbReference type="EMBL" id="MU826350">
    <property type="protein sequence ID" value="KAJ7381515.1"/>
    <property type="molecule type" value="Genomic_DNA"/>
</dbReference>
<dbReference type="InterPro" id="IPR039481">
    <property type="entry name" value="EXOC2/Sec5_N_dom"/>
</dbReference>
<dbReference type="SUPFAM" id="SSF81296">
    <property type="entry name" value="E set domains"/>
    <property type="match status" value="1"/>
</dbReference>
<dbReference type="GO" id="GO:0006887">
    <property type="term" value="P:exocytosis"/>
    <property type="evidence" value="ECO:0007669"/>
    <property type="project" value="UniProtKB-KW"/>
</dbReference>
<dbReference type="AlphaFoldDB" id="A0A9W9ZHC3"/>
<dbReference type="Pfam" id="PF01833">
    <property type="entry name" value="TIG"/>
    <property type="match status" value="1"/>
</dbReference>
<dbReference type="OrthoDB" id="26242at2759"/>
<reference evidence="11" key="1">
    <citation type="submission" date="2023-01" db="EMBL/GenBank/DDBJ databases">
        <title>Genome assembly of the deep-sea coral Lophelia pertusa.</title>
        <authorList>
            <person name="Herrera S."/>
            <person name="Cordes E."/>
        </authorList>
    </citation>
    <scope>NUCLEOTIDE SEQUENCE</scope>
    <source>
        <strain evidence="11">USNM1676648</strain>
        <tissue evidence="11">Polyp</tissue>
    </source>
</reference>
<comment type="caution">
    <text evidence="11">The sequence shown here is derived from an EMBL/GenBank/DDBJ whole genome shotgun (WGS) entry which is preliminary data.</text>
</comment>
<dbReference type="GO" id="GO:0000145">
    <property type="term" value="C:exocyst"/>
    <property type="evidence" value="ECO:0007669"/>
    <property type="project" value="UniProtKB-UniRule"/>
</dbReference>
<dbReference type="Gene3D" id="2.60.40.10">
    <property type="entry name" value="Immunoglobulins"/>
    <property type="match status" value="1"/>
</dbReference>
<feature type="compositionally biased region" description="Polar residues" evidence="8">
    <location>
        <begin position="711"/>
        <end position="733"/>
    </location>
</feature>
<evidence type="ECO:0000256" key="8">
    <source>
        <dbReference type="SAM" id="MobiDB-lite"/>
    </source>
</evidence>
<feature type="domain" description="IPT/TIG" evidence="9">
    <location>
        <begin position="26"/>
        <end position="97"/>
    </location>
</feature>